<dbReference type="OrthoDB" id="8481263at2"/>
<dbReference type="AlphaFoldDB" id="A0A3N1XT39"/>
<evidence type="ECO:0000313" key="1">
    <source>
        <dbReference type="EMBL" id="ROR29816.1"/>
    </source>
</evidence>
<evidence type="ECO:0000313" key="2">
    <source>
        <dbReference type="Proteomes" id="UP000276634"/>
    </source>
</evidence>
<protein>
    <recommendedName>
        <fullName evidence="3">Crp/Fnr family transcriptional regulator</fullName>
    </recommendedName>
</protein>
<accession>A0A3N1XT39</accession>
<organism evidence="1 2">
    <name type="scientific">Inmirania thermothiophila</name>
    <dbReference type="NCBI Taxonomy" id="1750597"/>
    <lineage>
        <taxon>Bacteria</taxon>
        <taxon>Pseudomonadati</taxon>
        <taxon>Pseudomonadota</taxon>
        <taxon>Gammaproteobacteria</taxon>
        <taxon>Chromatiales</taxon>
        <taxon>Ectothiorhodospiraceae</taxon>
        <taxon>Inmirania</taxon>
    </lineage>
</organism>
<evidence type="ECO:0008006" key="3">
    <source>
        <dbReference type="Google" id="ProtNLM"/>
    </source>
</evidence>
<reference evidence="1 2" key="1">
    <citation type="submission" date="2018-11" db="EMBL/GenBank/DDBJ databases">
        <title>Genomic Encyclopedia of Type Strains, Phase IV (KMG-IV): sequencing the most valuable type-strain genomes for metagenomic binning, comparative biology and taxonomic classification.</title>
        <authorList>
            <person name="Goeker M."/>
        </authorList>
    </citation>
    <scope>NUCLEOTIDE SEQUENCE [LARGE SCALE GENOMIC DNA]</scope>
    <source>
        <strain evidence="1 2">DSM 100275</strain>
    </source>
</reference>
<sequence>MNGGGRERRLLQLWRRLDEAGRRSLLDYAEFLAARSPRPPVDAPRPIPRPAEETVVAAMRRLRRTYPMVDPERVLHEAAALLSEHVLGGREAAEVIDALEALFERHYRRLREEEAG</sequence>
<gene>
    <name evidence="1" type="ORF">EDC57_2494</name>
</gene>
<name>A0A3N1XT39_9GAMM</name>
<keyword evidence="2" id="KW-1185">Reference proteome</keyword>
<dbReference type="Proteomes" id="UP000276634">
    <property type="component" value="Unassembled WGS sequence"/>
</dbReference>
<dbReference type="RefSeq" id="WP_123402201.1">
    <property type="nucleotide sequence ID" value="NZ_RJVI01000003.1"/>
</dbReference>
<proteinExistence type="predicted"/>
<dbReference type="EMBL" id="RJVI01000003">
    <property type="protein sequence ID" value="ROR29816.1"/>
    <property type="molecule type" value="Genomic_DNA"/>
</dbReference>
<comment type="caution">
    <text evidence="1">The sequence shown here is derived from an EMBL/GenBank/DDBJ whole genome shotgun (WGS) entry which is preliminary data.</text>
</comment>